<dbReference type="AlphaFoldDB" id="A0A816A5V4"/>
<reference evidence="11" key="1">
    <citation type="submission" date="2021-02" db="EMBL/GenBank/DDBJ databases">
        <authorList>
            <person name="Nowell W R."/>
        </authorList>
    </citation>
    <scope>NUCLEOTIDE SEQUENCE</scope>
</reference>
<keyword evidence="12" id="KW-1185">Reference proteome</keyword>
<feature type="transmembrane region" description="Helical" evidence="8">
    <location>
        <begin position="266"/>
        <end position="291"/>
    </location>
</feature>
<evidence type="ECO:0000313" key="11">
    <source>
        <dbReference type="EMBL" id="CAF1592469.1"/>
    </source>
</evidence>
<dbReference type="Proteomes" id="UP000663877">
    <property type="component" value="Unassembled WGS sequence"/>
</dbReference>
<keyword evidence="7" id="KW-0807">Transducer</keyword>
<evidence type="ECO:0000313" key="12">
    <source>
        <dbReference type="Proteomes" id="UP000663832"/>
    </source>
</evidence>
<keyword evidence="3 8" id="KW-1133">Transmembrane helix</keyword>
<comment type="caution">
    <text evidence="11">The sequence shown here is derived from an EMBL/GenBank/DDBJ whole genome shotgun (WGS) entry which is preliminary data.</text>
</comment>
<protein>
    <recommendedName>
        <fullName evidence="9">G-protein coupled receptors family 1 profile domain-containing protein</fullName>
    </recommendedName>
</protein>
<sequence>MDKYQKKTRTMSNLTQIAVSLQRVILPINALLGIIGNSLNIAVLTRRSLFYHACSRYFLALAGNNLFYSTIMITQRLLSNGYQINITTNSIIACKIVTYISTLSSFLATYFIILASIDRCCASSHNAQIRKFSNVRVAHWMILLVVGVLALFFIHILIICKLDPGKGFACVTQADTTYFQVYIIIQVLLFAVVPPSLMMICGIITIKNMKRSRVVPISISRFNRTENQLGQMLFFQVGAHILLTLPTSVSYLISTLPNPTRSTSTYAFAAVICQMFFTFSIGMPFFSYILSSRVYRKQLKRLIYKIFRKRVDNQEDPSANQNTIHHGTAVAKP</sequence>
<feature type="transmembrane region" description="Helical" evidence="8">
    <location>
        <begin position="179"/>
        <end position="204"/>
    </location>
</feature>
<keyword evidence="5 8" id="KW-0472">Membrane</keyword>
<dbReference type="InterPro" id="IPR000276">
    <property type="entry name" value="GPCR_Rhodpsn"/>
</dbReference>
<feature type="transmembrane region" description="Helical" evidence="8">
    <location>
        <begin position="90"/>
        <end position="117"/>
    </location>
</feature>
<dbReference type="GO" id="GO:0005886">
    <property type="term" value="C:plasma membrane"/>
    <property type="evidence" value="ECO:0007669"/>
    <property type="project" value="TreeGrafter"/>
</dbReference>
<dbReference type="InterPro" id="IPR017452">
    <property type="entry name" value="GPCR_Rhodpsn_7TM"/>
</dbReference>
<evidence type="ECO:0000256" key="1">
    <source>
        <dbReference type="ARBA" id="ARBA00004141"/>
    </source>
</evidence>
<dbReference type="Pfam" id="PF00001">
    <property type="entry name" value="7tm_1"/>
    <property type="match status" value="1"/>
</dbReference>
<proteinExistence type="predicted"/>
<keyword evidence="4" id="KW-0297">G-protein coupled receptor</keyword>
<organism evidence="11 12">
    <name type="scientific">Adineta steineri</name>
    <dbReference type="NCBI Taxonomy" id="433720"/>
    <lineage>
        <taxon>Eukaryota</taxon>
        <taxon>Metazoa</taxon>
        <taxon>Spiralia</taxon>
        <taxon>Gnathifera</taxon>
        <taxon>Rotifera</taxon>
        <taxon>Eurotatoria</taxon>
        <taxon>Bdelloidea</taxon>
        <taxon>Adinetida</taxon>
        <taxon>Adinetidae</taxon>
        <taxon>Adineta</taxon>
    </lineage>
</organism>
<evidence type="ECO:0000256" key="8">
    <source>
        <dbReference type="SAM" id="Phobius"/>
    </source>
</evidence>
<gene>
    <name evidence="10" type="ORF">BJG266_LOCUS34351</name>
    <name evidence="11" type="ORF">QVE165_LOCUS51434</name>
</gene>
<evidence type="ECO:0000256" key="7">
    <source>
        <dbReference type="ARBA" id="ARBA00023224"/>
    </source>
</evidence>
<evidence type="ECO:0000256" key="3">
    <source>
        <dbReference type="ARBA" id="ARBA00022989"/>
    </source>
</evidence>
<dbReference type="GO" id="GO:0004930">
    <property type="term" value="F:G protein-coupled receptor activity"/>
    <property type="evidence" value="ECO:0007669"/>
    <property type="project" value="UniProtKB-KW"/>
</dbReference>
<feature type="transmembrane region" description="Helical" evidence="8">
    <location>
        <begin position="24"/>
        <end position="45"/>
    </location>
</feature>
<evidence type="ECO:0000259" key="9">
    <source>
        <dbReference type="PROSITE" id="PS50262"/>
    </source>
</evidence>
<dbReference type="OrthoDB" id="9999179at2759"/>
<dbReference type="PROSITE" id="PS50262">
    <property type="entry name" value="G_PROTEIN_RECEP_F1_2"/>
    <property type="match status" value="1"/>
</dbReference>
<dbReference type="Proteomes" id="UP000663832">
    <property type="component" value="Unassembled WGS sequence"/>
</dbReference>
<evidence type="ECO:0000313" key="10">
    <source>
        <dbReference type="EMBL" id="CAF1339851.1"/>
    </source>
</evidence>
<accession>A0A816A5V4</accession>
<keyword evidence="2 8" id="KW-0812">Transmembrane</keyword>
<evidence type="ECO:0000256" key="2">
    <source>
        <dbReference type="ARBA" id="ARBA00022692"/>
    </source>
</evidence>
<feature type="transmembrane region" description="Helical" evidence="8">
    <location>
        <begin position="233"/>
        <end position="254"/>
    </location>
</feature>
<evidence type="ECO:0000256" key="5">
    <source>
        <dbReference type="ARBA" id="ARBA00023136"/>
    </source>
</evidence>
<dbReference type="EMBL" id="CAJNOM010001110">
    <property type="protein sequence ID" value="CAF1592469.1"/>
    <property type="molecule type" value="Genomic_DNA"/>
</dbReference>
<feature type="domain" description="G-protein coupled receptors family 1 profile" evidence="9">
    <location>
        <begin position="36"/>
        <end position="288"/>
    </location>
</feature>
<feature type="transmembrane region" description="Helical" evidence="8">
    <location>
        <begin position="137"/>
        <end position="159"/>
    </location>
</feature>
<evidence type="ECO:0000256" key="4">
    <source>
        <dbReference type="ARBA" id="ARBA00023040"/>
    </source>
</evidence>
<keyword evidence="6" id="KW-0675">Receptor</keyword>
<dbReference type="SUPFAM" id="SSF81321">
    <property type="entry name" value="Family A G protein-coupled receptor-like"/>
    <property type="match status" value="1"/>
</dbReference>
<dbReference type="PANTHER" id="PTHR24243">
    <property type="entry name" value="G-PROTEIN COUPLED RECEPTOR"/>
    <property type="match status" value="1"/>
</dbReference>
<evidence type="ECO:0000256" key="6">
    <source>
        <dbReference type="ARBA" id="ARBA00023170"/>
    </source>
</evidence>
<comment type="subcellular location">
    <subcellularLocation>
        <location evidence="1">Membrane</location>
        <topology evidence="1">Multi-pass membrane protein</topology>
    </subcellularLocation>
</comment>
<name>A0A816A5V4_9BILA</name>
<dbReference type="EMBL" id="CAJNOI010000752">
    <property type="protein sequence ID" value="CAF1339851.1"/>
    <property type="molecule type" value="Genomic_DNA"/>
</dbReference>
<dbReference type="Gene3D" id="1.20.1070.10">
    <property type="entry name" value="Rhodopsin 7-helix transmembrane proteins"/>
    <property type="match status" value="1"/>
</dbReference>
<dbReference type="PANTHER" id="PTHR24243:SF233">
    <property type="entry name" value="THYROTROPIN-RELEASING HORMONE RECEPTOR"/>
    <property type="match status" value="1"/>
</dbReference>